<name>A0A1G6PAG2_9BACT</name>
<evidence type="ECO:0000256" key="1">
    <source>
        <dbReference type="SAM" id="Phobius"/>
    </source>
</evidence>
<evidence type="ECO:0000313" key="3">
    <source>
        <dbReference type="Proteomes" id="UP000199322"/>
    </source>
</evidence>
<keyword evidence="1" id="KW-0472">Membrane</keyword>
<dbReference type="STRING" id="28234.SAMN04488588_1776"/>
<proteinExistence type="predicted"/>
<dbReference type="EMBL" id="FMYV01000007">
    <property type="protein sequence ID" value="SDC77123.1"/>
    <property type="molecule type" value="Genomic_DNA"/>
</dbReference>
<sequence>MILEQFRNIKTQSRLYSRNCFTISVEGLWLDVGGEETNNKMRGILKGGVTMKKSLFFTLLLSIIFIFSSCVLLNDSNTNTGTNIDWTEDEYQNVKLIYTAYNEGASLSISELEELALTHAGANNVMSLYSFFKGEITLEQHFTKAMGDILKPTDIRIRNYIGNVIENSSYGSDDESDYQNNWLINYFDNEIPVDNTDAPPSINFNPDLVSKYNTKVIELKPRIYEILDHYMKDGNNFDRWYDFYANSQMVDSTVYPAIFDSTETLSTTIKDEYAEYLARIAVTYTDSNISFTQNISNSNPWVYGQNINFNDIPPELLLAVFFQESNFVPFSYRAEVTEIIINEEPFEYIFGLSFGLAHILIDSDKIYISSEHIDIGDYGLVDEKTSDIGDRDFSLISYIYFGNTNKYDAENVFRSWDLLTVRGSTMYALTYLSLIYNKIMTLK</sequence>
<keyword evidence="1" id="KW-1133">Transmembrane helix</keyword>
<organism evidence="2 3">
    <name type="scientific">Geotoga petraea</name>
    <dbReference type="NCBI Taxonomy" id="28234"/>
    <lineage>
        <taxon>Bacteria</taxon>
        <taxon>Thermotogati</taxon>
        <taxon>Thermotogota</taxon>
        <taxon>Thermotogae</taxon>
        <taxon>Petrotogales</taxon>
        <taxon>Petrotogaceae</taxon>
        <taxon>Geotoga</taxon>
    </lineage>
</organism>
<accession>A0A1G6PAG2</accession>
<gene>
    <name evidence="2" type="ORF">SAMN04488588_1776</name>
</gene>
<feature type="transmembrane region" description="Helical" evidence="1">
    <location>
        <begin position="55"/>
        <end position="74"/>
    </location>
</feature>
<keyword evidence="3" id="KW-1185">Reference proteome</keyword>
<keyword evidence="1" id="KW-0812">Transmembrane</keyword>
<protein>
    <submittedName>
        <fullName evidence="2">Uncharacterized protein</fullName>
    </submittedName>
</protein>
<dbReference type="AlphaFoldDB" id="A0A1G6PAG2"/>
<reference evidence="2 3" key="1">
    <citation type="submission" date="2016-10" db="EMBL/GenBank/DDBJ databases">
        <authorList>
            <person name="de Groot N.N."/>
        </authorList>
    </citation>
    <scope>NUCLEOTIDE SEQUENCE [LARGE SCALE GENOMIC DNA]</scope>
    <source>
        <strain evidence="2 3">WG14</strain>
    </source>
</reference>
<dbReference type="Proteomes" id="UP000199322">
    <property type="component" value="Unassembled WGS sequence"/>
</dbReference>
<evidence type="ECO:0000313" key="2">
    <source>
        <dbReference type="EMBL" id="SDC77123.1"/>
    </source>
</evidence>